<proteinExistence type="predicted"/>
<dbReference type="PATRIC" id="fig|1008153.3.peg.4316"/>
<dbReference type="SUPFAM" id="SSF46785">
    <property type="entry name" value="Winged helix' DNA-binding domain"/>
    <property type="match status" value="1"/>
</dbReference>
<comment type="caution">
    <text evidence="2">The sequence shown here is derived from an EMBL/GenBank/DDBJ whole genome shotgun (WGS) entry which is preliminary data.</text>
</comment>
<evidence type="ECO:0000313" key="3">
    <source>
        <dbReference type="Proteomes" id="UP000075321"/>
    </source>
</evidence>
<evidence type="ECO:0000256" key="1">
    <source>
        <dbReference type="SAM" id="Phobius"/>
    </source>
</evidence>
<accession>A0A151A8K4</accession>
<reference evidence="2 3" key="1">
    <citation type="submission" date="2016-02" db="EMBL/GenBank/DDBJ databases">
        <title>Genome sequence of Halalkalicoccus paucihalophilus DSM 24557.</title>
        <authorList>
            <person name="Poehlein A."/>
            <person name="Daniel R."/>
        </authorList>
    </citation>
    <scope>NUCLEOTIDE SEQUENCE [LARGE SCALE GENOMIC DNA]</scope>
    <source>
        <strain evidence="2 3">DSM 24557</strain>
    </source>
</reference>
<evidence type="ECO:0000313" key="2">
    <source>
        <dbReference type="EMBL" id="KYH23949.1"/>
    </source>
</evidence>
<feature type="transmembrane region" description="Helical" evidence="1">
    <location>
        <begin position="39"/>
        <end position="60"/>
    </location>
</feature>
<dbReference type="EMBL" id="LTAZ01000017">
    <property type="protein sequence ID" value="KYH23949.1"/>
    <property type="molecule type" value="Genomic_DNA"/>
</dbReference>
<keyword evidence="1" id="KW-1133">Transmembrane helix</keyword>
<keyword evidence="1" id="KW-0472">Membrane</keyword>
<sequence>MLNISLFTAYNLIIGLVTGIGIIYFLLFKQTVIEYRGFLFMTITGLMLFLVGGPVVEVVYPKFVHWVHGIAAVLVILGLYNPVQNDSRHDLWTEILLKDPTQVRRASEWMLPVDDAVLSLFHTTDLILTPSIVAYNIDYSRDEVNRRLTELEQRGFVEKVERGKYRITALGKQYIEGPASSDLRNHLQYLRQAHSKR</sequence>
<feature type="transmembrane region" description="Helical" evidence="1">
    <location>
        <begin position="66"/>
        <end position="83"/>
    </location>
</feature>
<name>A0A151A8K4_9EURY</name>
<keyword evidence="3" id="KW-1185">Reference proteome</keyword>
<dbReference type="AlphaFoldDB" id="A0A151A8K4"/>
<dbReference type="InterPro" id="IPR036390">
    <property type="entry name" value="WH_DNA-bd_sf"/>
</dbReference>
<dbReference type="Gene3D" id="1.10.10.10">
    <property type="entry name" value="Winged helix-like DNA-binding domain superfamily/Winged helix DNA-binding domain"/>
    <property type="match status" value="1"/>
</dbReference>
<gene>
    <name evidence="2" type="ORF">HAPAU_40280</name>
</gene>
<organism evidence="2 3">
    <name type="scientific">Halalkalicoccus paucihalophilus</name>
    <dbReference type="NCBI Taxonomy" id="1008153"/>
    <lineage>
        <taxon>Archaea</taxon>
        <taxon>Methanobacteriati</taxon>
        <taxon>Methanobacteriota</taxon>
        <taxon>Stenosarchaea group</taxon>
        <taxon>Halobacteria</taxon>
        <taxon>Halobacteriales</taxon>
        <taxon>Halococcaceae</taxon>
        <taxon>Halalkalicoccus</taxon>
    </lineage>
</organism>
<dbReference type="InterPro" id="IPR036388">
    <property type="entry name" value="WH-like_DNA-bd_sf"/>
</dbReference>
<dbReference type="Proteomes" id="UP000075321">
    <property type="component" value="Unassembled WGS sequence"/>
</dbReference>
<protein>
    <submittedName>
        <fullName evidence="2">Uncharacterized protein</fullName>
    </submittedName>
</protein>
<keyword evidence="1" id="KW-0812">Transmembrane</keyword>
<feature type="transmembrane region" description="Helical" evidence="1">
    <location>
        <begin position="6"/>
        <end position="27"/>
    </location>
</feature>